<dbReference type="AlphaFoldDB" id="A0A853CBS9"/>
<keyword evidence="3" id="KW-1185">Reference proteome</keyword>
<dbReference type="EMBL" id="JACCFP010000001">
    <property type="protein sequence ID" value="NYJ03633.1"/>
    <property type="molecule type" value="Genomic_DNA"/>
</dbReference>
<dbReference type="PANTHER" id="PTHR36503">
    <property type="entry name" value="BLR2520 PROTEIN"/>
    <property type="match status" value="1"/>
</dbReference>
<evidence type="ECO:0000313" key="3">
    <source>
        <dbReference type="Proteomes" id="UP000530424"/>
    </source>
</evidence>
<evidence type="ECO:0000259" key="1">
    <source>
        <dbReference type="PROSITE" id="PS51819"/>
    </source>
</evidence>
<proteinExistence type="predicted"/>
<dbReference type="RefSeq" id="WP_179669909.1">
    <property type="nucleotide sequence ID" value="NZ_JACCFP010000001.1"/>
</dbReference>
<dbReference type="PANTHER" id="PTHR36503:SF1">
    <property type="entry name" value="BLR2520 PROTEIN"/>
    <property type="match status" value="1"/>
</dbReference>
<evidence type="ECO:0000313" key="2">
    <source>
        <dbReference type="EMBL" id="NYJ03633.1"/>
    </source>
</evidence>
<protein>
    <recommendedName>
        <fullName evidence="1">VOC domain-containing protein</fullName>
    </recommendedName>
</protein>
<reference evidence="2 3" key="1">
    <citation type="submission" date="2020-07" db="EMBL/GenBank/DDBJ databases">
        <title>Sequencing the genomes of 1000 actinobacteria strains.</title>
        <authorList>
            <person name="Klenk H.-P."/>
        </authorList>
    </citation>
    <scope>NUCLEOTIDE SEQUENCE [LARGE SCALE GENOMIC DNA]</scope>
    <source>
        <strain evidence="2 3">DSM 103833</strain>
    </source>
</reference>
<dbReference type="Gene3D" id="3.10.180.10">
    <property type="entry name" value="2,3-Dihydroxybiphenyl 1,2-Dioxygenase, domain 1"/>
    <property type="match status" value="1"/>
</dbReference>
<dbReference type="PROSITE" id="PS51819">
    <property type="entry name" value="VOC"/>
    <property type="match status" value="1"/>
</dbReference>
<gene>
    <name evidence="2" type="ORF">HNR19_004331</name>
</gene>
<dbReference type="InterPro" id="IPR037523">
    <property type="entry name" value="VOC_core"/>
</dbReference>
<dbReference type="InterPro" id="IPR004360">
    <property type="entry name" value="Glyas_Fos-R_dOase_dom"/>
</dbReference>
<dbReference type="Proteomes" id="UP000530424">
    <property type="component" value="Unassembled WGS sequence"/>
</dbReference>
<name>A0A853CBS9_9ACTN</name>
<accession>A0A853CBS9</accession>
<dbReference type="Pfam" id="PF00903">
    <property type="entry name" value="Glyoxalase"/>
    <property type="match status" value="1"/>
</dbReference>
<organism evidence="2 3">
    <name type="scientific">Nocardioides thalensis</name>
    <dbReference type="NCBI Taxonomy" id="1914755"/>
    <lineage>
        <taxon>Bacteria</taxon>
        <taxon>Bacillati</taxon>
        <taxon>Actinomycetota</taxon>
        <taxon>Actinomycetes</taxon>
        <taxon>Propionibacteriales</taxon>
        <taxon>Nocardioidaceae</taxon>
        <taxon>Nocardioides</taxon>
    </lineage>
</organism>
<dbReference type="SUPFAM" id="SSF54593">
    <property type="entry name" value="Glyoxalase/Bleomycin resistance protein/Dihydroxybiphenyl dioxygenase"/>
    <property type="match status" value="1"/>
</dbReference>
<comment type="caution">
    <text evidence="2">The sequence shown here is derived from an EMBL/GenBank/DDBJ whole genome shotgun (WGS) entry which is preliminary data.</text>
</comment>
<dbReference type="InterPro" id="IPR029068">
    <property type="entry name" value="Glyas_Bleomycin-R_OHBP_Dase"/>
</dbReference>
<feature type="domain" description="VOC" evidence="1">
    <location>
        <begin position="4"/>
        <end position="138"/>
    </location>
</feature>
<sequence length="144" mass="15448">MRHHISVITLAVDDLDRAVGFYRALGLETPGVIGTEFEGDESTPAGDVAMFKLAGGLILALYPRSELAKDAKVAAGSPNAAEFSIGHLVDTREEVDAVLAEAKAAGATFTDQPHDRPWGIYSGYFRDLDGHLWEIIWSPNGPAL</sequence>